<accession>A0A256ISC9</accession>
<name>A0A256ISC9_HALEZ</name>
<dbReference type="EMBL" id="NHOW01000147">
    <property type="protein sequence ID" value="OYR59470.1"/>
    <property type="molecule type" value="Genomic_DNA"/>
</dbReference>
<sequence>MSQLFVEPLEFGYQIFLAHTPRRVDSQSSLLKSSIPRSEYSLVWSRCVWTILVHLIRCRCLTQFLSELLKSSNKRLFGEVDFNARFKTSRL</sequence>
<dbReference type="Proteomes" id="UP000216409">
    <property type="component" value="Unassembled WGS sequence"/>
</dbReference>
<organism evidence="1 2">
    <name type="scientific">Halorubrum ezzemoulense</name>
    <name type="common">Halorubrum chaoviator</name>
    <dbReference type="NCBI Taxonomy" id="337243"/>
    <lineage>
        <taxon>Archaea</taxon>
        <taxon>Methanobacteriati</taxon>
        <taxon>Methanobacteriota</taxon>
        <taxon>Stenosarchaea group</taxon>
        <taxon>Halobacteria</taxon>
        <taxon>Halobacteriales</taxon>
        <taxon>Haloferacaceae</taxon>
        <taxon>Halorubrum</taxon>
    </lineage>
</organism>
<evidence type="ECO:0000313" key="1">
    <source>
        <dbReference type="EMBL" id="OYR59470.1"/>
    </source>
</evidence>
<proteinExistence type="predicted"/>
<dbReference type="AlphaFoldDB" id="A0A256ISC9"/>
<evidence type="ECO:0000313" key="2">
    <source>
        <dbReference type="Proteomes" id="UP000216409"/>
    </source>
</evidence>
<protein>
    <submittedName>
        <fullName evidence="1">Uncharacterized protein</fullName>
    </submittedName>
</protein>
<gene>
    <name evidence="1" type="ORF">DJ83_12575</name>
</gene>
<reference evidence="1 2" key="1">
    <citation type="journal article" date="2014" name="Front. Microbiol.">
        <title>Population and genomic analysis of the genus Halorubrum.</title>
        <authorList>
            <person name="Fullmer M.S."/>
            <person name="Soucy S.M."/>
            <person name="Swithers K.S."/>
            <person name="Makkay A.M."/>
            <person name="Wheeler R."/>
            <person name="Ventosa A."/>
            <person name="Gogarten J.P."/>
            <person name="Papke R.T."/>
        </authorList>
    </citation>
    <scope>NUCLEOTIDE SEQUENCE [LARGE SCALE GENOMIC DNA]</scope>
    <source>
        <strain evidence="1 2">LD3</strain>
    </source>
</reference>
<comment type="caution">
    <text evidence="1">The sequence shown here is derived from an EMBL/GenBank/DDBJ whole genome shotgun (WGS) entry which is preliminary data.</text>
</comment>